<protein>
    <recommendedName>
        <fullName evidence="1">Aminotransferase-like plant mobile domain-containing protein</fullName>
    </recommendedName>
</protein>
<evidence type="ECO:0000313" key="4">
    <source>
        <dbReference type="Proteomes" id="UP001154282"/>
    </source>
</evidence>
<dbReference type="InterPro" id="IPR019557">
    <property type="entry name" value="AminoTfrase-like_pln_mobile"/>
</dbReference>
<name>A0AAV0MG13_9ROSI</name>
<evidence type="ECO:0000313" key="2">
    <source>
        <dbReference type="EMBL" id="CAI0444478.1"/>
    </source>
</evidence>
<sequence>MIGGVLFPKKSNNLISNSWLKIIFGDWNDMGNLSWASSCLAHLYRSLCNASSRAVKEIDGAIRPCSSSNFGLGSIYHGLRRRKTPTRNVDPTILYDMKLMVVGGLAKQHATT</sequence>
<dbReference type="EMBL" id="CAMGYJ010000007">
    <property type="protein sequence ID" value="CAI0444581.1"/>
    <property type="molecule type" value="Genomic_DNA"/>
</dbReference>
<dbReference type="EMBL" id="CAMGYJ010000007">
    <property type="protein sequence ID" value="CAI0444478.1"/>
    <property type="molecule type" value="Genomic_DNA"/>
</dbReference>
<reference evidence="2" key="1">
    <citation type="submission" date="2022-08" db="EMBL/GenBank/DDBJ databases">
        <authorList>
            <person name="Gutierrez-Valencia J."/>
        </authorList>
    </citation>
    <scope>NUCLEOTIDE SEQUENCE</scope>
</reference>
<evidence type="ECO:0000259" key="1">
    <source>
        <dbReference type="Pfam" id="PF10536"/>
    </source>
</evidence>
<comment type="caution">
    <text evidence="2">The sequence shown here is derived from an EMBL/GenBank/DDBJ whole genome shotgun (WGS) entry which is preliminary data.</text>
</comment>
<organism evidence="2 4">
    <name type="scientific">Linum tenue</name>
    <dbReference type="NCBI Taxonomy" id="586396"/>
    <lineage>
        <taxon>Eukaryota</taxon>
        <taxon>Viridiplantae</taxon>
        <taxon>Streptophyta</taxon>
        <taxon>Embryophyta</taxon>
        <taxon>Tracheophyta</taxon>
        <taxon>Spermatophyta</taxon>
        <taxon>Magnoliopsida</taxon>
        <taxon>eudicotyledons</taxon>
        <taxon>Gunneridae</taxon>
        <taxon>Pentapetalae</taxon>
        <taxon>rosids</taxon>
        <taxon>fabids</taxon>
        <taxon>Malpighiales</taxon>
        <taxon>Linaceae</taxon>
        <taxon>Linum</taxon>
    </lineage>
</organism>
<evidence type="ECO:0000313" key="3">
    <source>
        <dbReference type="EMBL" id="CAI0444581.1"/>
    </source>
</evidence>
<accession>A0AAV0MG13</accession>
<dbReference type="Proteomes" id="UP001154282">
    <property type="component" value="Unassembled WGS sequence"/>
</dbReference>
<feature type="domain" description="Aminotransferase-like plant mobile" evidence="1">
    <location>
        <begin position="1"/>
        <end position="61"/>
    </location>
</feature>
<dbReference type="AlphaFoldDB" id="A0AAV0MG13"/>
<gene>
    <name evidence="2" type="ORF">LITE_LOCUS28121</name>
    <name evidence="3" type="ORF">LITE_LOCUS28158</name>
</gene>
<keyword evidence="4" id="KW-1185">Reference proteome</keyword>
<dbReference type="Pfam" id="PF10536">
    <property type="entry name" value="PMD"/>
    <property type="match status" value="1"/>
</dbReference>
<proteinExistence type="predicted"/>